<evidence type="ECO:0000256" key="1">
    <source>
        <dbReference type="ARBA" id="ARBA00007366"/>
    </source>
</evidence>
<dbReference type="Proteomes" id="UP000053477">
    <property type="component" value="Unassembled WGS sequence"/>
</dbReference>
<dbReference type="InterPro" id="IPR057546">
    <property type="entry name" value="HEAT_GCN1"/>
</dbReference>
<feature type="repeat" description="HEAT" evidence="3">
    <location>
        <begin position="1652"/>
        <end position="1690"/>
    </location>
</feature>
<dbReference type="InterPro" id="IPR011989">
    <property type="entry name" value="ARM-like"/>
</dbReference>
<dbReference type="InterPro" id="IPR021133">
    <property type="entry name" value="HEAT_type_2"/>
</dbReference>
<dbReference type="PANTHER" id="PTHR23346">
    <property type="entry name" value="TRANSLATIONAL ACTIVATOR GCN1-RELATED"/>
    <property type="match status" value="1"/>
</dbReference>
<dbReference type="EMBL" id="KQ085975">
    <property type="protein sequence ID" value="KLO12569.1"/>
    <property type="molecule type" value="Genomic_DNA"/>
</dbReference>
<comment type="similarity">
    <text evidence="1">Belongs to the GCN1 family.</text>
</comment>
<dbReference type="GO" id="GO:0019887">
    <property type="term" value="F:protein kinase regulator activity"/>
    <property type="evidence" value="ECO:0007669"/>
    <property type="project" value="TreeGrafter"/>
</dbReference>
<dbReference type="Pfam" id="PF12074">
    <property type="entry name" value="Gcn1_N"/>
    <property type="match status" value="1"/>
</dbReference>
<dbReference type="InterPro" id="IPR056809">
    <property type="entry name" value="HEAT_GCN1_fung"/>
</dbReference>
<evidence type="ECO:0000256" key="3">
    <source>
        <dbReference type="PROSITE-ProRule" id="PRU00103"/>
    </source>
</evidence>
<dbReference type="STRING" id="27342.A0A0H2RL34"/>
<dbReference type="SMART" id="SM01349">
    <property type="entry name" value="TOG"/>
    <property type="match status" value="1"/>
</dbReference>
<dbReference type="Pfam" id="PF24987">
    <property type="entry name" value="HEAT_EF3_N"/>
    <property type="match status" value="2"/>
</dbReference>
<feature type="repeat" description="HEAT" evidence="3">
    <location>
        <begin position="1999"/>
        <end position="2037"/>
    </location>
</feature>
<sequence length="2538" mass="278966">MGKEDIEEWIVASGDSADDADADNDEQTRSWEDARNDWPRFMQSAQIILHSSSTKARISLLEECILPLSNSELSKAEFLDIFRLIVSTYPRYHDHNSRKCVQDVLWELSKETHGFTQLLLQWILEETRRITSTSWTTATTSRYVLLSWTCRLSQELLSQNSAFNSSPGWPVLVESMALLLDSLVDVNSEARKTIRQQSLVICRKTLGSIISKISDVFSLCLKFAKSGSNSLRFVPLLGVACDVSSPNAISDSAKSELLQLYTTSILMSKAPVPPHVLTSLAGFVKTSVGVDDLKTTILPVMEKASLRSPEVALPVMTEFFKNYSHEVTDDPFRRTSTVILNGTKSSNPATRTNAVALFKILMERNPDEHNAEHAINEILGPARLGKTSGPDHRLALYSMLSSVPPSSIVSKVMSESTPSLIVKETNDVAQLYLAQNSARHFVFLLKEGSTLPKDVVQTISREMTGTKPTLRKAMCMLGGNIVWGCHDSNQPAVETFIEGLLMSLESNLKAVASNPLGNAAGPLEGYIAVACLLGPVSNIKKFESSVSKNAGIQSLVGSRQKPSFLFWDKVYQKLVGAEEQEWLLRAIRATFPHLKKDIEKHDFLRLQLGLAFVHLAVSPADAQTRQSAKETLEAQNRAHPSLTNQIVLDSLNAFLAKPDNSTEDERQSNSKLSQLMSLLKACAAFDESTGSSERETLISELILLAHHPRICGNSRQLWIDLCQQCNVDPRQLVENNLSGLLKLIAEHSENDGVVNLEVIRRSVQTLVFVAPDVVLPRLVTEIKLDLDPTVLLGLTETDIAIWETPEGTMYIDVLSSKESQLAMKGKDAALAKWDAEVRSSLSSKKTQKAAPTLSKQEKELVEAQLRKESAVRERVSLIRRNVQRGLNLVKGVIDAGVREIEDYFMSVVTLLLEGVVKLGRNFLGSMAFDSYIDIGRYTSERLQGLHRWIGVATVRSLNADIVPEELTAEPLNSLTLRIVYRLRSLSEQSPFDCATFSYIIPLLSSIVRSPPIPDHEEELSELIALSIDIFRFHGGEFHDDKFPRPQALQDLLDIIKKHPTFGKDAATALVTIAEALRINASEQEIRILIGSTVSQEAYLRNASLQCLQVLDLTDIEWSPELFIACYDNDQQNARLANNIWGENGLDVPEGFFSDLRPLLEHELAHVRNSCASCLTDAVSHWPQSIVNVIKSLQELYRDKVKAEIPEVDEFGVIRSRFVEKSDPWPVRLAVANSFETLAPVLTDDLVGPFMAFLVEEHVLGDSNQRVRSGMLSAASKVIDVHGSRHIAELTAMFEKHVVANTGRAEASDHVKEAVVILLGRIARHMEIGDQRIPSVVSRLTEALKTPSEQVQIAVSECLAPLVAFVKGDIDRLVDDLLQQLFQGQKYGERRGAAYGLAGIVKGAGISSITDFNILERLRSALEDKKRYESRQGAMFAIETFSATLERNFEPYIIELLPSLLASFGDTSGDVREATEDAAKVIMGNMSGYGVKRILPSLLSALEEKQWRTKKGSIELLGTMAFCAPKQLSVSLPTVIPRLSGVLTDSHAQVRTSANKSLKQFGEVINNPEIQSLVPTLLKALGDPARTPSAMTSLLKKSFAHYIDSPSLALVIPVVERGLRERGSDTKRKAAQIVGNLASLTDSQDFVPYLSRLLPLVHTVLVDPVPEARATAAKALGTLVERLGEEQFPDMVQNLLKVLKTDTSGVDRQGAAQGLSEVLAGLGMERLEALLPDIVSNAQSPRSTVREGFMSLLVYLPATFGVRFQPHLTKIVGPILAGLSDVEEYVREAAMRAGRMIINNYSKQAIDLLLPELERGMFDPSWRIRHSSITLVGELLFKVTGISGKSEIEEDEEAVQTTTLEVSKKVLTDALGKERRDRVLAALYIARQDAVAVVRQSAMHIWKVLVQNTPRTIRELLPELVSQLIYLLVDKVGDSQETASRTLGELCRKLGERILGEILPILRTNSVAPDSRVREGSCLALVEIMESATDTQREIHDDDIVLVVRTALVDEDAVVRAAAAQAFDSLQEHLGGKAVDQTIPTLLEALRQPGESSGTALQALKEVMSVRANSVFPVLIPTLLSSPMTVFNARAFASLVTVAGSALSKRLTQVLSSLVSFSETSKDEELSNALDEAIRALLGSIMDPEGINTLMMLLFEWAKTGSPTRRASACKLFGVFCEESDLDDSMYRVDWVRQLVMLLDDPETVVHIAAWQAFDNFIKSVPKDELEPLVVSLRRTIESTGGPGGVVPGFNLPKGVQPMVPVIIAGLTTGSNEQRENAAYAIGDLVKRTNENAIKPFVVPFTGPLIRVAAQSTTYPPGVKSAIMTSLAVMLENIPSLVKPFFPQLQRTFIKAVSDPSSGAVRTRAATALGVLMRSQPRVDPVVTELIAGVKASDDSIGASHVTALAFVVKNAGEHLGDKSREACIELVEESFKESHNETYTQSVALLFAELTRFSEHVQYIIDSYLVAGSPPSPLSSNAILAVFEKAFEDDGQKSEHIFSRLGILQSISQKLQESIGAEKSSISRPAREAKELLNKLDA</sequence>
<evidence type="ECO:0000256" key="4">
    <source>
        <dbReference type="SAM" id="MobiDB-lite"/>
    </source>
</evidence>
<dbReference type="InParanoid" id="A0A0H2RL34"/>
<evidence type="ECO:0000259" key="5">
    <source>
        <dbReference type="SMART" id="SM01349"/>
    </source>
</evidence>
<dbReference type="Pfam" id="PF23271">
    <property type="entry name" value="HEAT_GCN1"/>
    <property type="match status" value="1"/>
</dbReference>
<accession>A0A0H2RL34</accession>
<keyword evidence="7" id="KW-1185">Reference proteome</keyword>
<feature type="domain" description="TOG" evidence="5">
    <location>
        <begin position="1360"/>
        <end position="1592"/>
    </location>
</feature>
<feature type="compositionally biased region" description="Acidic residues" evidence="4">
    <location>
        <begin position="16"/>
        <end position="25"/>
    </location>
</feature>
<dbReference type="InterPro" id="IPR056810">
    <property type="entry name" value="GNC1-like_N"/>
</dbReference>
<keyword evidence="2" id="KW-0677">Repeat</keyword>
<name>A0A0H2RL34_9AGAM</name>
<reference evidence="6 7" key="1">
    <citation type="submission" date="2015-04" db="EMBL/GenBank/DDBJ databases">
        <title>Complete genome sequence of Schizopora paradoxa KUC8140, a cosmopolitan wood degrader in East Asia.</title>
        <authorList>
            <consortium name="DOE Joint Genome Institute"/>
            <person name="Min B."/>
            <person name="Park H."/>
            <person name="Jang Y."/>
            <person name="Kim J.-J."/>
            <person name="Kim K.H."/>
            <person name="Pangilinan J."/>
            <person name="Lipzen A."/>
            <person name="Riley R."/>
            <person name="Grigoriev I.V."/>
            <person name="Spatafora J.W."/>
            <person name="Choi I.-G."/>
        </authorList>
    </citation>
    <scope>NUCLEOTIDE SEQUENCE [LARGE SCALE GENOMIC DNA]</scope>
    <source>
        <strain evidence="6 7">KUC8140</strain>
    </source>
</reference>
<dbReference type="InterPro" id="IPR022716">
    <property type="entry name" value="Gcn1_N"/>
</dbReference>
<dbReference type="OrthoDB" id="5148094at2759"/>
<dbReference type="Pfam" id="PF24984">
    <property type="entry name" value="HEAT_EF3_GNC1"/>
    <property type="match status" value="1"/>
</dbReference>
<dbReference type="FunCoup" id="A0A0H2RL34">
    <property type="interactions" value="840"/>
</dbReference>
<dbReference type="PROSITE" id="PS50077">
    <property type="entry name" value="HEAT_REPEAT"/>
    <property type="match status" value="3"/>
</dbReference>
<protein>
    <submittedName>
        <fullName evidence="6">ARM repeat-containing protein</fullName>
    </submittedName>
</protein>
<proteinExistence type="inferred from homology"/>
<organism evidence="6 7">
    <name type="scientific">Schizopora paradoxa</name>
    <dbReference type="NCBI Taxonomy" id="27342"/>
    <lineage>
        <taxon>Eukaryota</taxon>
        <taxon>Fungi</taxon>
        <taxon>Dikarya</taxon>
        <taxon>Basidiomycota</taxon>
        <taxon>Agaricomycotina</taxon>
        <taxon>Agaricomycetes</taxon>
        <taxon>Hymenochaetales</taxon>
        <taxon>Schizoporaceae</taxon>
        <taxon>Schizopora</taxon>
    </lineage>
</organism>
<dbReference type="InterPro" id="IPR016024">
    <property type="entry name" value="ARM-type_fold"/>
</dbReference>
<dbReference type="SUPFAM" id="SSF48371">
    <property type="entry name" value="ARM repeat"/>
    <property type="match status" value="4"/>
</dbReference>
<dbReference type="GO" id="GO:0034198">
    <property type="term" value="P:cellular response to amino acid starvation"/>
    <property type="evidence" value="ECO:0007669"/>
    <property type="project" value="TreeGrafter"/>
</dbReference>
<dbReference type="InterPro" id="IPR034085">
    <property type="entry name" value="TOG"/>
</dbReference>
<feature type="repeat" description="HEAT" evidence="3">
    <location>
        <begin position="1534"/>
        <end position="1572"/>
    </location>
</feature>
<evidence type="ECO:0000313" key="7">
    <source>
        <dbReference type="Proteomes" id="UP000053477"/>
    </source>
</evidence>
<evidence type="ECO:0000256" key="2">
    <source>
        <dbReference type="ARBA" id="ARBA00022737"/>
    </source>
</evidence>
<dbReference type="GO" id="GO:0006417">
    <property type="term" value="P:regulation of translation"/>
    <property type="evidence" value="ECO:0007669"/>
    <property type="project" value="TreeGrafter"/>
</dbReference>
<dbReference type="Pfam" id="PF24916">
    <property type="entry name" value="HEAT_GCN1_fung"/>
    <property type="match status" value="1"/>
</dbReference>
<evidence type="ECO:0000313" key="6">
    <source>
        <dbReference type="EMBL" id="KLO12569.1"/>
    </source>
</evidence>
<dbReference type="Pfam" id="PF24993">
    <property type="entry name" value="GNC1_N"/>
    <property type="match status" value="1"/>
</dbReference>
<dbReference type="GO" id="GO:0005829">
    <property type="term" value="C:cytosol"/>
    <property type="evidence" value="ECO:0007669"/>
    <property type="project" value="TreeGrafter"/>
</dbReference>
<feature type="region of interest" description="Disordered" evidence="4">
    <location>
        <begin position="1"/>
        <end position="30"/>
    </location>
</feature>
<dbReference type="Gene3D" id="1.25.10.10">
    <property type="entry name" value="Leucine-rich Repeat Variant"/>
    <property type="match status" value="5"/>
</dbReference>
<gene>
    <name evidence="6" type="ORF">SCHPADRAFT_998061</name>
</gene>
<dbReference type="PANTHER" id="PTHR23346:SF7">
    <property type="entry name" value="STALLED RIBOSOME SENSOR GCN1"/>
    <property type="match status" value="1"/>
</dbReference>